<organism evidence="3 4">
    <name type="scientific">Pigmentiphaga daeguensis</name>
    <dbReference type="NCBI Taxonomy" id="414049"/>
    <lineage>
        <taxon>Bacteria</taxon>
        <taxon>Pseudomonadati</taxon>
        <taxon>Pseudomonadota</taxon>
        <taxon>Betaproteobacteria</taxon>
        <taxon>Burkholderiales</taxon>
        <taxon>Alcaligenaceae</taxon>
        <taxon>Pigmentiphaga</taxon>
    </lineage>
</organism>
<feature type="signal peptide" evidence="2">
    <location>
        <begin position="1"/>
        <end position="34"/>
    </location>
</feature>
<comment type="caution">
    <text evidence="3">The sequence shown here is derived from an EMBL/GenBank/DDBJ whole genome shotgun (WGS) entry which is preliminary data.</text>
</comment>
<keyword evidence="2" id="KW-0732">Signal</keyword>
<accession>A0ABN1BV57</accession>
<sequence length="340" mass="35309">MGTASDPSHVNTRRRLLLAAAPLAASAFSGGARAAAAGTDYPTRQLTLVCPFPAGGSADTVSRLAAHALAAELGQSVVVENKAGAGGNIAADYVARAPADGYTLLVAGQAILAINKPLYRKLPYDAEKQFRFVSMIASMPNVLVINPKTVPVAGIKEFVAYVKAHPGDVSYGSNGVGSLSHLTTEMLAKAGGMKFLHVPYKGSAPLMVDLVAGRLGFCFTGSALAAQMVKEGSVKALAVTTSERIRALADVPTLVESGFPELNAPSWFSIVAPSGVKPEVFARLSKAMARVTVSPDYIAALDKAASIVEPMDPAAGEARLKRERAFWTEAVTMTGATAHD</sequence>
<dbReference type="PROSITE" id="PS51318">
    <property type="entry name" value="TAT"/>
    <property type="match status" value="1"/>
</dbReference>
<dbReference type="EMBL" id="BAAAEN010000008">
    <property type="protein sequence ID" value="GAA0506273.1"/>
    <property type="molecule type" value="Genomic_DNA"/>
</dbReference>
<comment type="similarity">
    <text evidence="1">Belongs to the UPF0065 (bug) family.</text>
</comment>
<dbReference type="CDD" id="cd07012">
    <property type="entry name" value="PBP2_Bug_TTT"/>
    <property type="match status" value="1"/>
</dbReference>
<keyword evidence="4" id="KW-1185">Reference proteome</keyword>
<dbReference type="PIRSF" id="PIRSF017082">
    <property type="entry name" value="YflP"/>
    <property type="match status" value="1"/>
</dbReference>
<name>A0ABN1BV57_9BURK</name>
<dbReference type="PANTHER" id="PTHR42928">
    <property type="entry name" value="TRICARBOXYLATE-BINDING PROTEIN"/>
    <property type="match status" value="1"/>
</dbReference>
<dbReference type="Gene3D" id="3.40.190.10">
    <property type="entry name" value="Periplasmic binding protein-like II"/>
    <property type="match status" value="1"/>
</dbReference>
<evidence type="ECO:0000313" key="3">
    <source>
        <dbReference type="EMBL" id="GAA0506273.1"/>
    </source>
</evidence>
<proteinExistence type="inferred from homology"/>
<dbReference type="Pfam" id="PF03401">
    <property type="entry name" value="TctC"/>
    <property type="match status" value="1"/>
</dbReference>
<dbReference type="InterPro" id="IPR042100">
    <property type="entry name" value="Bug_dom1"/>
</dbReference>
<gene>
    <name evidence="3" type="ORF">GCM10009097_24140</name>
</gene>
<dbReference type="InterPro" id="IPR005064">
    <property type="entry name" value="BUG"/>
</dbReference>
<evidence type="ECO:0000313" key="4">
    <source>
        <dbReference type="Proteomes" id="UP001501706"/>
    </source>
</evidence>
<evidence type="ECO:0000256" key="2">
    <source>
        <dbReference type="SAM" id="SignalP"/>
    </source>
</evidence>
<evidence type="ECO:0000256" key="1">
    <source>
        <dbReference type="ARBA" id="ARBA00006987"/>
    </source>
</evidence>
<dbReference type="RefSeq" id="WP_343927609.1">
    <property type="nucleotide sequence ID" value="NZ_BAAAEN010000008.1"/>
</dbReference>
<feature type="chain" id="PRO_5047120891" evidence="2">
    <location>
        <begin position="35"/>
        <end position="340"/>
    </location>
</feature>
<dbReference type="PANTHER" id="PTHR42928:SF5">
    <property type="entry name" value="BLR1237 PROTEIN"/>
    <property type="match status" value="1"/>
</dbReference>
<protein>
    <submittedName>
        <fullName evidence="3">Tripartite tricarboxylate transporter substrate binding protein</fullName>
    </submittedName>
</protein>
<dbReference type="Gene3D" id="3.40.190.150">
    <property type="entry name" value="Bordetella uptake gene, domain 1"/>
    <property type="match status" value="1"/>
</dbReference>
<dbReference type="SUPFAM" id="SSF53850">
    <property type="entry name" value="Periplasmic binding protein-like II"/>
    <property type="match status" value="1"/>
</dbReference>
<dbReference type="InterPro" id="IPR006311">
    <property type="entry name" value="TAT_signal"/>
</dbReference>
<dbReference type="Proteomes" id="UP001501706">
    <property type="component" value="Unassembled WGS sequence"/>
</dbReference>
<reference evidence="3 4" key="1">
    <citation type="journal article" date="2019" name="Int. J. Syst. Evol. Microbiol.">
        <title>The Global Catalogue of Microorganisms (GCM) 10K type strain sequencing project: providing services to taxonomists for standard genome sequencing and annotation.</title>
        <authorList>
            <consortium name="The Broad Institute Genomics Platform"/>
            <consortium name="The Broad Institute Genome Sequencing Center for Infectious Disease"/>
            <person name="Wu L."/>
            <person name="Ma J."/>
        </authorList>
    </citation>
    <scope>NUCLEOTIDE SEQUENCE [LARGE SCALE GENOMIC DNA]</scope>
    <source>
        <strain evidence="3 4">JCM 14330</strain>
    </source>
</reference>